<dbReference type="Proteomes" id="UP000683360">
    <property type="component" value="Unassembled WGS sequence"/>
</dbReference>
<comment type="caution">
    <text evidence="1">The sequence shown here is derived from an EMBL/GenBank/DDBJ whole genome shotgun (WGS) entry which is preliminary data.</text>
</comment>
<sequence length="312" mass="36953">MYQKGDGNCILARVNFDQLCRENLTRRLCRRYPALQDLLNYFRRNYMNGQYAVPTWNVYERNMDNRTNNHIECKDDSYNFYVVEFLELGEVAIIPLNWLRRKHFCVWPPWKSAARLEKGVKNMEEADDSFEMYKLKKIMYKTVTPCICCSGNRKYLNLITGLLWSLRSMETLLYLRISSKQFGKFSLICNQSTTYLRVQSIVWGREHLCTRTSVTYSGFLIDTEYPFIGVSADSIANCSCHGKKTVELKMSLEQEKAQYTKEFHQQTEMVHTEHRREIDTMTEQNAYKQAEICRFKEKQDKDSEVPHSFLLL</sequence>
<organism evidence="1 2">
    <name type="scientific">Mytilus edulis</name>
    <name type="common">Blue mussel</name>
    <dbReference type="NCBI Taxonomy" id="6550"/>
    <lineage>
        <taxon>Eukaryota</taxon>
        <taxon>Metazoa</taxon>
        <taxon>Spiralia</taxon>
        <taxon>Lophotrochozoa</taxon>
        <taxon>Mollusca</taxon>
        <taxon>Bivalvia</taxon>
        <taxon>Autobranchia</taxon>
        <taxon>Pteriomorphia</taxon>
        <taxon>Mytilida</taxon>
        <taxon>Mytiloidea</taxon>
        <taxon>Mytilidae</taxon>
        <taxon>Mytilinae</taxon>
        <taxon>Mytilus</taxon>
    </lineage>
</organism>
<proteinExistence type="predicted"/>
<reference evidence="1" key="1">
    <citation type="submission" date="2021-03" db="EMBL/GenBank/DDBJ databases">
        <authorList>
            <person name="Bekaert M."/>
        </authorList>
    </citation>
    <scope>NUCLEOTIDE SEQUENCE</scope>
</reference>
<dbReference type="AlphaFoldDB" id="A0A8S3Q0H5"/>
<keyword evidence="2" id="KW-1185">Reference proteome</keyword>
<gene>
    <name evidence="1" type="ORF">MEDL_4606</name>
</gene>
<dbReference type="OrthoDB" id="6612379at2759"/>
<protein>
    <submittedName>
        <fullName evidence="1">Uncharacterized protein</fullName>
    </submittedName>
</protein>
<name>A0A8S3Q0H5_MYTED</name>
<dbReference type="EMBL" id="CAJPWZ010000287">
    <property type="protein sequence ID" value="CAG2189199.1"/>
    <property type="molecule type" value="Genomic_DNA"/>
</dbReference>
<accession>A0A8S3Q0H5</accession>
<evidence type="ECO:0000313" key="2">
    <source>
        <dbReference type="Proteomes" id="UP000683360"/>
    </source>
</evidence>
<evidence type="ECO:0000313" key="1">
    <source>
        <dbReference type="EMBL" id="CAG2189199.1"/>
    </source>
</evidence>